<protein>
    <submittedName>
        <fullName evidence="1">Cytidylate kinase</fullName>
    </submittedName>
</protein>
<keyword evidence="1" id="KW-0418">Kinase</keyword>
<dbReference type="GO" id="GO:0016301">
    <property type="term" value="F:kinase activity"/>
    <property type="evidence" value="ECO:0007669"/>
    <property type="project" value="UniProtKB-KW"/>
</dbReference>
<name>A0A1I0RFT5_9FIRM</name>
<reference evidence="1 2" key="1">
    <citation type="submission" date="2016-10" db="EMBL/GenBank/DDBJ databases">
        <authorList>
            <person name="de Groot N.N."/>
        </authorList>
    </citation>
    <scope>NUCLEOTIDE SEQUENCE [LARGE SCALE GENOMIC DNA]</scope>
    <source>
        <strain evidence="1 2">DSM 9179</strain>
    </source>
</reference>
<gene>
    <name evidence="1" type="ORF">SAMN05421659_11499</name>
</gene>
<dbReference type="OrthoDB" id="9781180at2"/>
<dbReference type="SUPFAM" id="SSF52540">
    <property type="entry name" value="P-loop containing nucleoside triphosphate hydrolases"/>
    <property type="match status" value="1"/>
</dbReference>
<sequence length="202" mass="23295">MSKYIITISREFGCNAREIGRSLASKLGVPFYDKDLVDLTAQKAGVNIDTIKESDEIMNMKQNRLFADFGYGSSTAFYSEKAITTQAEVIREIADKNESCIMFGRCSDYILKEYPNVLNFFLYAPLETRIDHIALTYELSIKNADKMIKRIDKQRHNYYKYVTGKNRGDRYDKHVMIDVNTYGVDGTVALLCEAIRIRFEQK</sequence>
<keyword evidence="1" id="KW-0808">Transferase</keyword>
<proteinExistence type="predicted"/>
<dbReference type="Pfam" id="PF13189">
    <property type="entry name" value="Cytidylate_kin2"/>
    <property type="match status" value="1"/>
</dbReference>
<organism evidence="1 2">
    <name type="scientific">[Clostridium] fimetarium</name>
    <dbReference type="NCBI Taxonomy" id="99656"/>
    <lineage>
        <taxon>Bacteria</taxon>
        <taxon>Bacillati</taxon>
        <taxon>Bacillota</taxon>
        <taxon>Clostridia</taxon>
        <taxon>Lachnospirales</taxon>
        <taxon>Lachnospiraceae</taxon>
    </lineage>
</organism>
<dbReference type="STRING" id="99656.SAMN05421659_11499"/>
<accession>A0A1I0RFT5</accession>
<dbReference type="InterPro" id="IPR027417">
    <property type="entry name" value="P-loop_NTPase"/>
</dbReference>
<dbReference type="AlphaFoldDB" id="A0A1I0RFT5"/>
<evidence type="ECO:0000313" key="2">
    <source>
        <dbReference type="Proteomes" id="UP000199701"/>
    </source>
</evidence>
<dbReference type="Proteomes" id="UP000199701">
    <property type="component" value="Unassembled WGS sequence"/>
</dbReference>
<evidence type="ECO:0000313" key="1">
    <source>
        <dbReference type="EMBL" id="SEW39114.1"/>
    </source>
</evidence>
<dbReference type="RefSeq" id="WP_092456004.1">
    <property type="nucleotide sequence ID" value="NZ_FOJI01000014.1"/>
</dbReference>
<dbReference type="Gene3D" id="3.40.50.300">
    <property type="entry name" value="P-loop containing nucleotide triphosphate hydrolases"/>
    <property type="match status" value="1"/>
</dbReference>
<keyword evidence="2" id="KW-1185">Reference proteome</keyword>
<dbReference type="EMBL" id="FOJI01000014">
    <property type="protein sequence ID" value="SEW39114.1"/>
    <property type="molecule type" value="Genomic_DNA"/>
</dbReference>